<reference evidence="1 2" key="1">
    <citation type="journal article" date="2014" name="Nature">
        <title>An environmental bacterial taxon with a large and distinct metabolic repertoire.</title>
        <authorList>
            <person name="Wilson M.C."/>
            <person name="Mori T."/>
            <person name="Ruckert C."/>
            <person name="Uria A.R."/>
            <person name="Helf M.J."/>
            <person name="Takada K."/>
            <person name="Gernert C."/>
            <person name="Steffens U.A."/>
            <person name="Heycke N."/>
            <person name="Schmitt S."/>
            <person name="Rinke C."/>
            <person name="Helfrich E.J."/>
            <person name="Brachmann A.O."/>
            <person name="Gurgui C."/>
            <person name="Wakimoto T."/>
            <person name="Kracht M."/>
            <person name="Crusemann M."/>
            <person name="Hentschel U."/>
            <person name="Abe I."/>
            <person name="Matsunaga S."/>
            <person name="Kalinowski J."/>
            <person name="Takeyama H."/>
            <person name="Piel J."/>
        </authorList>
    </citation>
    <scope>NUCLEOTIDE SEQUENCE [LARGE SCALE GENOMIC DNA]</scope>
    <source>
        <strain evidence="2">TSY1</strain>
    </source>
</reference>
<dbReference type="AlphaFoldDB" id="W4LBU9"/>
<name>W4LBU9_ENTF1</name>
<dbReference type="Proteomes" id="UP000019141">
    <property type="component" value="Unassembled WGS sequence"/>
</dbReference>
<proteinExistence type="predicted"/>
<protein>
    <submittedName>
        <fullName evidence="1">Uncharacterized protein</fullName>
    </submittedName>
</protein>
<dbReference type="EMBL" id="AZHW01000924">
    <property type="protein sequence ID" value="ETW95384.1"/>
    <property type="molecule type" value="Genomic_DNA"/>
</dbReference>
<organism evidence="1 2">
    <name type="scientific">Entotheonella factor</name>
    <dbReference type="NCBI Taxonomy" id="1429438"/>
    <lineage>
        <taxon>Bacteria</taxon>
        <taxon>Pseudomonadati</taxon>
        <taxon>Nitrospinota/Tectimicrobiota group</taxon>
        <taxon>Candidatus Tectimicrobiota</taxon>
        <taxon>Candidatus Entotheonellia</taxon>
        <taxon>Candidatus Entotheonellales</taxon>
        <taxon>Candidatus Entotheonellaceae</taxon>
        <taxon>Candidatus Entotheonella</taxon>
    </lineage>
</organism>
<accession>W4LBU9</accession>
<comment type="caution">
    <text evidence="1">The sequence shown here is derived from an EMBL/GenBank/DDBJ whole genome shotgun (WGS) entry which is preliminary data.</text>
</comment>
<gene>
    <name evidence="1" type="ORF">ETSY1_30895</name>
</gene>
<dbReference type="HOGENOM" id="CLU_1923738_0_0_7"/>
<keyword evidence="2" id="KW-1185">Reference proteome</keyword>
<sequence>MVAAKKGLGLETNAAGTTEMACLCVAGVTRRTDQAELPGIPNNHRLAVVTLLGALGNGCPAGTATQDFGVDGIVRRGGEFFATNTENKRIIRVGDVVLQVAGSAGDELHKNPPKMGFVLLSARPGRTDKDF</sequence>
<evidence type="ECO:0000313" key="1">
    <source>
        <dbReference type="EMBL" id="ETW95384.1"/>
    </source>
</evidence>
<evidence type="ECO:0000313" key="2">
    <source>
        <dbReference type="Proteomes" id="UP000019141"/>
    </source>
</evidence>